<dbReference type="Pfam" id="PF00441">
    <property type="entry name" value="Acyl-CoA_dh_1"/>
    <property type="match status" value="1"/>
</dbReference>
<reference evidence="8 9" key="1">
    <citation type="journal article" date="2015" name="Stand. Genomic Sci.">
        <title>Genomic Encyclopedia of Bacterial and Archaeal Type Strains, Phase III: the genomes of soil and plant-associated and newly described type strains.</title>
        <authorList>
            <person name="Whitman W.B."/>
            <person name="Woyke T."/>
            <person name="Klenk H.P."/>
            <person name="Zhou Y."/>
            <person name="Lilburn T.G."/>
            <person name="Beck B.J."/>
            <person name="De Vos P."/>
            <person name="Vandamme P."/>
            <person name="Eisen J.A."/>
            <person name="Garrity G."/>
            <person name="Hugenholtz P."/>
            <person name="Kyrpides N.C."/>
        </authorList>
    </citation>
    <scope>NUCLEOTIDE SEQUENCE [LARGE SCALE GENOMIC DNA]</scope>
    <source>
        <strain evidence="8 9">CGMCC 1.7748</strain>
    </source>
</reference>
<dbReference type="InterPro" id="IPR009075">
    <property type="entry name" value="AcylCo_DH/oxidase_C"/>
</dbReference>
<dbReference type="PANTHER" id="PTHR43884">
    <property type="entry name" value="ACYL-COA DEHYDROGENASE"/>
    <property type="match status" value="1"/>
</dbReference>
<dbReference type="InterPro" id="IPR036250">
    <property type="entry name" value="AcylCo_DH-like_C"/>
</dbReference>
<dbReference type="Gene3D" id="1.10.540.10">
    <property type="entry name" value="Acyl-CoA dehydrogenase/oxidase, N-terminal domain"/>
    <property type="match status" value="1"/>
</dbReference>
<evidence type="ECO:0000313" key="8">
    <source>
        <dbReference type="EMBL" id="TWH96586.1"/>
    </source>
</evidence>
<dbReference type="AlphaFoldDB" id="A0A562KMI3"/>
<organism evidence="8 9">
    <name type="scientific">Sphingobium wenxiniae (strain DSM 21828 / CGMCC 1.7748 / JZ-1)</name>
    <dbReference type="NCBI Taxonomy" id="595605"/>
    <lineage>
        <taxon>Bacteria</taxon>
        <taxon>Pseudomonadati</taxon>
        <taxon>Pseudomonadota</taxon>
        <taxon>Alphaproteobacteria</taxon>
        <taxon>Sphingomonadales</taxon>
        <taxon>Sphingomonadaceae</taxon>
        <taxon>Sphingobium</taxon>
    </lineage>
</organism>
<dbReference type="Proteomes" id="UP000316624">
    <property type="component" value="Unassembled WGS sequence"/>
</dbReference>
<dbReference type="CDD" id="cd00567">
    <property type="entry name" value="ACAD"/>
    <property type="match status" value="1"/>
</dbReference>
<evidence type="ECO:0000256" key="5">
    <source>
        <dbReference type="ARBA" id="ARBA00023002"/>
    </source>
</evidence>
<feature type="domain" description="Acyl-CoA dehydrogenase/oxidase C-terminal" evidence="6">
    <location>
        <begin position="235"/>
        <end position="369"/>
    </location>
</feature>
<dbReference type="InterPro" id="IPR046373">
    <property type="entry name" value="Acyl-CoA_Oxase/DH_mid-dom_sf"/>
</dbReference>
<evidence type="ECO:0000313" key="9">
    <source>
        <dbReference type="Proteomes" id="UP000316624"/>
    </source>
</evidence>
<keyword evidence="3" id="KW-0285">Flavoprotein</keyword>
<dbReference type="SUPFAM" id="SSF47203">
    <property type="entry name" value="Acyl-CoA dehydrogenase C-terminal domain-like"/>
    <property type="match status" value="1"/>
</dbReference>
<comment type="cofactor">
    <cofactor evidence="1">
        <name>FAD</name>
        <dbReference type="ChEBI" id="CHEBI:57692"/>
    </cofactor>
</comment>
<proteinExistence type="inferred from homology"/>
<dbReference type="InterPro" id="IPR013786">
    <property type="entry name" value="AcylCoA_DH/ox_N"/>
</dbReference>
<feature type="domain" description="Acyl-CoA dehydrogenase/oxidase N-terminal" evidence="7">
    <location>
        <begin position="7"/>
        <end position="117"/>
    </location>
</feature>
<dbReference type="InterPro" id="IPR009100">
    <property type="entry name" value="AcylCoA_DH/oxidase_NM_dom_sf"/>
</dbReference>
<protein>
    <submittedName>
        <fullName evidence="8">Alkylation response protein AidB-like acyl-CoA dehydrogenase</fullName>
    </submittedName>
</protein>
<evidence type="ECO:0000256" key="4">
    <source>
        <dbReference type="ARBA" id="ARBA00022827"/>
    </source>
</evidence>
<evidence type="ECO:0000256" key="1">
    <source>
        <dbReference type="ARBA" id="ARBA00001974"/>
    </source>
</evidence>
<sequence length="378" mass="39827">MDFNYSDMQQMLLDSAGKLIADTYTLEDIRHQRTIANGLNEKNWAQFAELGWLALPIPEDAGGLGCGLEDVVVLSTALGRGLAVEPYVSTVVVGGHIVGALADEDARNALLGQVATGAARIALAHGEPGERFGDGGARSTQAVPSGNGFALTGRKMLVLDAPSATHIIVSATLDDGSMGLFLAPRDASGISDESYALVDGAAASDLFLDGVQVDAGALIASGSAAETLLSEASDRAAIALMAQAVGAMEGCNDVSAEYIKERKQFGQPIGKFQALQHIMADMFVSTHQARSMVYYALAHLDASPEDRQAAVSAAKVLVGTAAQLVSRSGIQLHGGYGVTDEYIVSHYYRRLLALEKLFGDIDHHVRRLAVHMFDRADA</sequence>
<keyword evidence="4" id="KW-0274">FAD</keyword>
<dbReference type="EMBL" id="VLKK01000002">
    <property type="protein sequence ID" value="TWH96586.1"/>
    <property type="molecule type" value="Genomic_DNA"/>
</dbReference>
<keyword evidence="9" id="KW-1185">Reference proteome</keyword>
<name>A0A562KMI3_SPHWJ</name>
<dbReference type="GO" id="GO:0050660">
    <property type="term" value="F:flavin adenine dinucleotide binding"/>
    <property type="evidence" value="ECO:0007669"/>
    <property type="project" value="InterPro"/>
</dbReference>
<dbReference type="Gene3D" id="1.20.140.10">
    <property type="entry name" value="Butyryl-CoA Dehydrogenase, subunit A, domain 3"/>
    <property type="match status" value="1"/>
</dbReference>
<dbReference type="PANTHER" id="PTHR43884:SF20">
    <property type="entry name" value="ACYL-COA DEHYDROGENASE FADE28"/>
    <property type="match status" value="1"/>
</dbReference>
<evidence type="ECO:0000256" key="2">
    <source>
        <dbReference type="ARBA" id="ARBA00009347"/>
    </source>
</evidence>
<comment type="caution">
    <text evidence="8">The sequence shown here is derived from an EMBL/GenBank/DDBJ whole genome shotgun (WGS) entry which is preliminary data.</text>
</comment>
<dbReference type="Gene3D" id="2.40.110.10">
    <property type="entry name" value="Butyryl-CoA Dehydrogenase, subunit A, domain 2"/>
    <property type="match status" value="1"/>
</dbReference>
<dbReference type="GO" id="GO:0003995">
    <property type="term" value="F:acyl-CoA dehydrogenase activity"/>
    <property type="evidence" value="ECO:0007669"/>
    <property type="project" value="TreeGrafter"/>
</dbReference>
<comment type="similarity">
    <text evidence="2">Belongs to the acyl-CoA dehydrogenase family.</text>
</comment>
<evidence type="ECO:0000259" key="7">
    <source>
        <dbReference type="Pfam" id="PF02771"/>
    </source>
</evidence>
<dbReference type="InterPro" id="IPR037069">
    <property type="entry name" value="AcylCoA_DH/ox_N_sf"/>
</dbReference>
<evidence type="ECO:0000259" key="6">
    <source>
        <dbReference type="Pfam" id="PF00441"/>
    </source>
</evidence>
<dbReference type="Pfam" id="PF02771">
    <property type="entry name" value="Acyl-CoA_dh_N"/>
    <property type="match status" value="1"/>
</dbReference>
<evidence type="ECO:0000256" key="3">
    <source>
        <dbReference type="ARBA" id="ARBA00022630"/>
    </source>
</evidence>
<accession>A0A562KMI3</accession>
<dbReference type="SUPFAM" id="SSF56645">
    <property type="entry name" value="Acyl-CoA dehydrogenase NM domain-like"/>
    <property type="match status" value="1"/>
</dbReference>
<gene>
    <name evidence="8" type="ORF">IQ35_00517</name>
</gene>
<keyword evidence="5" id="KW-0560">Oxidoreductase</keyword>
<dbReference type="RefSeq" id="WP_021246083.1">
    <property type="nucleotide sequence ID" value="NZ_JACIIY010000009.1"/>
</dbReference>